<feature type="compositionally biased region" description="Low complexity" evidence="6">
    <location>
        <begin position="302"/>
        <end position="320"/>
    </location>
</feature>
<keyword evidence="3 7" id="KW-0812">Transmembrane</keyword>
<evidence type="ECO:0000256" key="5">
    <source>
        <dbReference type="ARBA" id="ARBA00023136"/>
    </source>
</evidence>
<evidence type="ECO:0000256" key="7">
    <source>
        <dbReference type="SAM" id="Phobius"/>
    </source>
</evidence>
<feature type="transmembrane region" description="Helical" evidence="7">
    <location>
        <begin position="596"/>
        <end position="617"/>
    </location>
</feature>
<keyword evidence="5 7" id="KW-0472">Membrane</keyword>
<reference evidence="10" key="1">
    <citation type="submission" date="2008-10" db="EMBL/GenBank/DDBJ databases">
        <title>Complete sequence of Desulfovibrio vulgaris str. 'Miyazaki F'.</title>
        <authorList>
            <person name="Lucas S."/>
            <person name="Copeland A."/>
            <person name="Lapidus A."/>
            <person name="Glavina del Rio T."/>
            <person name="Dalin E."/>
            <person name="Tice H."/>
            <person name="Bruce D."/>
            <person name="Goodwin L."/>
            <person name="Pitluck S."/>
            <person name="Sims D."/>
            <person name="Brettin T."/>
            <person name="Detter J.C."/>
            <person name="Han C."/>
            <person name="Larimer F."/>
            <person name="Land M."/>
            <person name="Hauser L."/>
            <person name="Kyrpides N."/>
            <person name="Mikhailova N."/>
            <person name="Hazen T.C."/>
            <person name="Richardson P."/>
        </authorList>
    </citation>
    <scope>NUCLEOTIDE SEQUENCE</scope>
    <source>
        <strain evidence="10">Miyazaki F</strain>
    </source>
</reference>
<dbReference type="eggNOG" id="COG2333">
    <property type="taxonomic scope" value="Bacteria"/>
</dbReference>
<dbReference type="Pfam" id="PF03772">
    <property type="entry name" value="Competence"/>
    <property type="match status" value="1"/>
</dbReference>
<feature type="transmembrane region" description="Helical" evidence="7">
    <location>
        <begin position="699"/>
        <end position="716"/>
    </location>
</feature>
<feature type="transmembrane region" description="Helical" evidence="7">
    <location>
        <begin position="629"/>
        <end position="648"/>
    </location>
</feature>
<protein>
    <submittedName>
        <fullName evidence="10">ComEC/Rec2-related protein</fullName>
    </submittedName>
</protein>
<feature type="compositionally biased region" description="Low complexity" evidence="6">
    <location>
        <begin position="355"/>
        <end position="373"/>
    </location>
</feature>
<dbReference type="Pfam" id="PF00753">
    <property type="entry name" value="Lactamase_B"/>
    <property type="match status" value="1"/>
</dbReference>
<proteinExistence type="predicted"/>
<keyword evidence="2" id="KW-1003">Cell membrane</keyword>
<dbReference type="GO" id="GO:0005886">
    <property type="term" value="C:plasma membrane"/>
    <property type="evidence" value="ECO:0007669"/>
    <property type="project" value="UniProtKB-SubCell"/>
</dbReference>
<evidence type="ECO:0000256" key="1">
    <source>
        <dbReference type="ARBA" id="ARBA00004651"/>
    </source>
</evidence>
<feature type="compositionally biased region" description="Gly residues" evidence="6">
    <location>
        <begin position="1091"/>
        <end position="1100"/>
    </location>
</feature>
<feature type="region of interest" description="Disordered" evidence="6">
    <location>
        <begin position="1073"/>
        <end position="1100"/>
    </location>
</feature>
<feature type="domain" description="ComEC/Rec2-related protein" evidence="9">
    <location>
        <begin position="388"/>
        <end position="714"/>
    </location>
</feature>
<dbReference type="Gene3D" id="3.60.15.10">
    <property type="entry name" value="Ribonuclease Z/Hydroxyacylglutathione hydrolase-like"/>
    <property type="match status" value="2"/>
</dbReference>
<evidence type="ECO:0000259" key="9">
    <source>
        <dbReference type="Pfam" id="PF03772"/>
    </source>
</evidence>
<sequence length="1100" mass="113605">MHQPSSQPQPRPEPPLAPPLLPPLLFRQACLLAALAGLAALPPRGEPVWAVTAAALLWLGMGARARGAARVAVYALCFCVGLGAAWLREPGPPPPTPAWADTDRPVRFSGTVAECTPTTDGRIRLLLRDVRPETNARQANGAGGPAAPGGSAATASAAASGATPGATPDDSPGALLPATESPAPTEPMEHPALPGLLALSWQSPPLRPAPGTRLTVTAAVAPMRGLANPGGDDSAAFWASRDVRFRAWTTHAKGAPRVQGIPSAGWTFRENLRTAMLRAIALHGAPENGRSDAAAGPDAKNGDATTAAATETPAKKGTGAKLRRKATTEASEAGAPVSGGPRQKPSGQGAAGQEPFGPGAPSAESAAVAAPGHAPEPPTPAGAFLPALVLGDRFHLDSRDLDLVARASLIHAIALSGMHLCAAAALGAAVALLAGRMAPGVYLRIPRRKLALACSLPPALAYVWLGGAPPSLVRAALMLVFWAWLYWRGRPQVLLDGLLWAVCVIVLFDPGAADDLSLQLSACAVAGIALARPLAALLPRRLRELGELGGLGGVGEQDGLAERGGAAIHDGYGGPAATSPAHRMHRRTAHPWRSRLVVYAARTLWVTLCIQLILLLLSARVFGTSSPWFALNLLFLPLIDGVALPLGLAGMAMAPAAPEVAGWLLLVARWPFDLLLVSLRWLDGAGLLGSPQLLRPHPAAMLGLWVLLGAAVLHVSERVSDQTSGGATGQAAGSTRRRAALLLAAGALLMLGPVWPRLAAATDPAVRLAVLDVGQGQSVALDWGAGRMLVDGGGTASRSWDTGRRVVAPALTDNRPPRLDAVVWSHPDRDHLRGLLYVIDAFAVRRVAGNGEPPHGEDGARLTAILRHAGYHEERWHAGQRIPLADGLELEVLHPPLPEAAGPAFDGNDASLVLRLTARDDNNRQDGPNGPNGPDGPNRPDGPDGPDGSNGQGGSNGQDGRGARRGLALIPGDAGDPAIRALLDAGTDLSAEVLVLPHHGGRRKLLPQLLDAVRPSVALASAGYRNRWGFPVADTRAALAARNIPLLVTVESGQIQACWDARGAKGAEKMHDMGGTRVWPGPATVTTARNGDGGDADGGQ</sequence>
<feature type="region of interest" description="Disordered" evidence="6">
    <location>
        <begin position="135"/>
        <end position="191"/>
    </location>
</feature>
<feature type="transmembrane region" description="Helical" evidence="7">
    <location>
        <begin position="660"/>
        <end position="679"/>
    </location>
</feature>
<dbReference type="NCBIfam" id="TIGR00360">
    <property type="entry name" value="ComEC_N-term"/>
    <property type="match status" value="1"/>
</dbReference>
<dbReference type="STRING" id="883.DvMF_2450"/>
<accession>B8DMV1</accession>
<evidence type="ECO:0000256" key="3">
    <source>
        <dbReference type="ARBA" id="ARBA00022692"/>
    </source>
</evidence>
<name>B8DMV1_NITV9</name>
<feature type="compositionally biased region" description="Gly residues" evidence="6">
    <location>
        <begin position="948"/>
        <end position="960"/>
    </location>
</feature>
<dbReference type="InterPro" id="IPR036866">
    <property type="entry name" value="RibonucZ/Hydroxyglut_hydro"/>
</dbReference>
<dbReference type="PANTHER" id="PTHR30619:SF1">
    <property type="entry name" value="RECOMBINATION PROTEIN 2"/>
    <property type="match status" value="1"/>
</dbReference>
<evidence type="ECO:0000256" key="6">
    <source>
        <dbReference type="SAM" id="MobiDB-lite"/>
    </source>
</evidence>
<organism evidence="10">
    <name type="scientific">Nitratidesulfovibrio vulgaris (strain DSM 19637 / Miyazaki F)</name>
    <name type="common">Desulfovibrio vulgaris</name>
    <dbReference type="NCBI Taxonomy" id="883"/>
    <lineage>
        <taxon>Bacteria</taxon>
        <taxon>Pseudomonadati</taxon>
        <taxon>Thermodesulfobacteriota</taxon>
        <taxon>Desulfovibrionia</taxon>
        <taxon>Desulfovibrionales</taxon>
        <taxon>Desulfovibrionaceae</taxon>
        <taxon>Nitratidesulfovibrio</taxon>
    </lineage>
</organism>
<dbReference type="eggNOG" id="COG0658">
    <property type="taxonomic scope" value="Bacteria"/>
</dbReference>
<feature type="transmembrane region" description="Helical" evidence="7">
    <location>
        <begin position="737"/>
        <end position="755"/>
    </location>
</feature>
<feature type="region of interest" description="Disordered" evidence="6">
    <location>
        <begin position="920"/>
        <end position="970"/>
    </location>
</feature>
<evidence type="ECO:0000256" key="2">
    <source>
        <dbReference type="ARBA" id="ARBA00022475"/>
    </source>
</evidence>
<dbReference type="InterPro" id="IPR035681">
    <property type="entry name" value="ComA-like_MBL"/>
</dbReference>
<dbReference type="AlphaFoldDB" id="B8DMV1"/>
<dbReference type="KEGG" id="dvm:DvMF_2450"/>
<dbReference type="CDD" id="cd07731">
    <property type="entry name" value="ComA-like_MBL-fold"/>
    <property type="match status" value="1"/>
</dbReference>
<dbReference type="EMBL" id="CP001197">
    <property type="protein sequence ID" value="ACL09391.1"/>
    <property type="molecule type" value="Genomic_DNA"/>
</dbReference>
<dbReference type="InterPro" id="IPR052159">
    <property type="entry name" value="Competence_DNA_uptake"/>
</dbReference>
<feature type="compositionally biased region" description="Low complexity" evidence="6">
    <location>
        <begin position="148"/>
        <end position="167"/>
    </location>
</feature>
<keyword evidence="4 7" id="KW-1133">Transmembrane helix</keyword>
<dbReference type="InterPro" id="IPR004477">
    <property type="entry name" value="ComEC_N"/>
</dbReference>
<dbReference type="HOGENOM" id="CLU_010363_2_0_7"/>
<evidence type="ECO:0000256" key="4">
    <source>
        <dbReference type="ARBA" id="ARBA00022989"/>
    </source>
</evidence>
<feature type="region of interest" description="Disordered" evidence="6">
    <location>
        <begin position="288"/>
        <end position="378"/>
    </location>
</feature>
<evidence type="ECO:0000259" key="8">
    <source>
        <dbReference type="Pfam" id="PF00753"/>
    </source>
</evidence>
<gene>
    <name evidence="10" type="ordered locus">DvMF_2450</name>
</gene>
<dbReference type="SUPFAM" id="SSF56281">
    <property type="entry name" value="Metallo-hydrolase/oxidoreductase"/>
    <property type="match status" value="1"/>
</dbReference>
<dbReference type="PANTHER" id="PTHR30619">
    <property type="entry name" value="DNA INTERNALIZATION/COMPETENCE PROTEIN COMEC/REC2"/>
    <property type="match status" value="1"/>
</dbReference>
<comment type="subcellular location">
    <subcellularLocation>
        <location evidence="1">Cell membrane</location>
        <topology evidence="1">Multi-pass membrane protein</topology>
    </subcellularLocation>
</comment>
<feature type="transmembrane region" description="Helical" evidence="7">
    <location>
        <begin position="409"/>
        <end position="435"/>
    </location>
</feature>
<evidence type="ECO:0000313" key="10">
    <source>
        <dbReference type="EMBL" id="ACL09391.1"/>
    </source>
</evidence>
<feature type="domain" description="Metallo-beta-lactamase" evidence="8">
    <location>
        <begin position="773"/>
        <end position="878"/>
    </location>
</feature>
<dbReference type="InterPro" id="IPR001279">
    <property type="entry name" value="Metallo-B-lactamas"/>
</dbReference>